<dbReference type="EMBL" id="KE647266">
    <property type="protein sequence ID" value="EQB60632.1"/>
    <property type="molecule type" value="Genomic_DNA"/>
</dbReference>
<keyword evidence="3" id="KW-1185">Reference proteome</keyword>
<keyword evidence="1" id="KW-0812">Transmembrane</keyword>
<evidence type="ECO:0000313" key="3">
    <source>
        <dbReference type="Proteomes" id="UP000053780"/>
    </source>
</evidence>
<accession>T0KZC0</accession>
<feature type="transmembrane region" description="Helical" evidence="1">
    <location>
        <begin position="40"/>
        <end position="66"/>
    </location>
</feature>
<keyword evidence="1" id="KW-0472">Membrane</keyword>
<gene>
    <name evidence="2" type="ORF">NAPIS_ORF01806</name>
</gene>
<proteinExistence type="predicted"/>
<dbReference type="AlphaFoldDB" id="T0KZC0"/>
<dbReference type="VEuPathDB" id="MicrosporidiaDB:NAPIS_ORF01806"/>
<evidence type="ECO:0000313" key="2">
    <source>
        <dbReference type="EMBL" id="EQB60632.1"/>
    </source>
</evidence>
<protein>
    <submittedName>
        <fullName evidence="2">Uncharacterized protein</fullName>
    </submittedName>
</protein>
<keyword evidence="1" id="KW-1133">Transmembrane helix</keyword>
<feature type="transmembrane region" description="Helical" evidence="1">
    <location>
        <begin position="248"/>
        <end position="267"/>
    </location>
</feature>
<evidence type="ECO:0000256" key="1">
    <source>
        <dbReference type="SAM" id="Phobius"/>
    </source>
</evidence>
<dbReference type="Proteomes" id="UP000053780">
    <property type="component" value="Unassembled WGS sequence"/>
</dbReference>
<feature type="transmembrane region" description="Helical" evidence="1">
    <location>
        <begin position="12"/>
        <end position="34"/>
    </location>
</feature>
<feature type="transmembrane region" description="Helical" evidence="1">
    <location>
        <begin position="279"/>
        <end position="296"/>
    </location>
</feature>
<reference evidence="2 3" key="1">
    <citation type="journal article" date="2013" name="BMC Genomics">
        <title>Genome sequencing and comparative genomics of honey bee microsporidia, Nosema apis reveal novel insights into host-parasite interactions.</title>
        <authorList>
            <person name="Chen Yp."/>
            <person name="Pettis J.S."/>
            <person name="Zhao Y."/>
            <person name="Liu X."/>
            <person name="Tallon L.J."/>
            <person name="Sadzewicz L.D."/>
            <person name="Li R."/>
            <person name="Zheng H."/>
            <person name="Huang S."/>
            <person name="Zhang X."/>
            <person name="Hamilton M.C."/>
            <person name="Pernal S.F."/>
            <person name="Melathopoulos A.P."/>
            <person name="Yan X."/>
            <person name="Evans J.D."/>
        </authorList>
    </citation>
    <scope>NUCLEOTIDE SEQUENCE [LARGE SCALE GENOMIC DNA]</scope>
    <source>
        <strain evidence="2 3">BRL 01</strain>
    </source>
</reference>
<name>T0KZC0_9MICR</name>
<sequence length="297" mass="35714">MLLLYLRYPFLYYLSYGYILSNTYTSTSLLLFSVDLYPQVYLLEIVCTIFSFIVHLDFSVVVLLTFCNFFSVLMMKGLAVEKSCLEDVVDRIRYFVGGDYRVRRDEYSIVYDVYVKRGNEMNYNIASEEKIIEESECNNSKNIDYISENKSIDTLKSEDSEIKNTNKHIENKHTKSNLRTTKIFINKDNFYIRKDKQYKQNLLKRNQPNNSYYYNLDLFTPLILLKKDINILFLLIGRLLPLKRFSHLYFIFIFFYILEFKVVSFVINLFCNHLCCRNVGMRIYCIVGFYYLYWWLF</sequence>
<dbReference type="HOGENOM" id="CLU_937189_0_0_1"/>
<organism evidence="2 3">
    <name type="scientific">Vairimorpha apis BRL 01</name>
    <dbReference type="NCBI Taxonomy" id="1037528"/>
    <lineage>
        <taxon>Eukaryota</taxon>
        <taxon>Fungi</taxon>
        <taxon>Fungi incertae sedis</taxon>
        <taxon>Microsporidia</taxon>
        <taxon>Nosematidae</taxon>
        <taxon>Vairimorpha</taxon>
    </lineage>
</organism>